<dbReference type="AlphaFoldDB" id="F9VFV7"/>
<dbReference type="PATRIC" id="fig|420890.5.peg.1723"/>
<proteinExistence type="predicted"/>
<dbReference type="HOGENOM" id="CLU_3291481_0_0_9"/>
<protein>
    <submittedName>
        <fullName evidence="1">Uncharacterized protein</fullName>
    </submittedName>
</protein>
<dbReference type="EMBL" id="AP009333">
    <property type="protein sequence ID" value="BAK61208.1"/>
    <property type="molecule type" value="Genomic_DNA"/>
</dbReference>
<evidence type="ECO:0000313" key="2">
    <source>
        <dbReference type="Proteomes" id="UP000008520"/>
    </source>
</evidence>
<sequence length="40" mass="4744">MAKKLEIFPTFLSFGPYFPRNNRRLALKEKNKCMKEGLLL</sequence>
<reference evidence="1 2" key="1">
    <citation type="journal article" date="2011" name="PLoS ONE">
        <title>Complete genome sequence and comparative analysis of the fish pathogen Lactococcus garvieae.</title>
        <authorList>
            <person name="Morita H."/>
            <person name="Toh H."/>
            <person name="Oshima K."/>
            <person name="Yoshizaki M."/>
            <person name="Kawanishi M."/>
            <person name="Nakaya K."/>
            <person name="Suzuki T."/>
            <person name="Miyauchi E."/>
            <person name="Ishii Y."/>
            <person name="Tanabe S."/>
            <person name="Murakami M."/>
            <person name="Hattori M."/>
        </authorList>
    </citation>
    <scope>NUCLEOTIDE SEQUENCE [LARGE SCALE GENOMIC DNA]</scope>
    <source>
        <strain evidence="1 2">Lg2</strain>
    </source>
</reference>
<name>F9VFV7_LACGL</name>
<accession>F9VFV7</accession>
<organism evidence="1 2">
    <name type="scientific">Lactococcus garvieae (strain Lg2)</name>
    <name type="common">Enterococcus seriolicida</name>
    <dbReference type="NCBI Taxonomy" id="420890"/>
    <lineage>
        <taxon>Bacteria</taxon>
        <taxon>Bacillati</taxon>
        <taxon>Bacillota</taxon>
        <taxon>Bacilli</taxon>
        <taxon>Lactobacillales</taxon>
        <taxon>Streptococcaceae</taxon>
        <taxon>Lactococcus</taxon>
    </lineage>
</organism>
<dbReference type="Proteomes" id="UP000008520">
    <property type="component" value="Chromosome"/>
</dbReference>
<evidence type="ECO:0000313" key="1">
    <source>
        <dbReference type="EMBL" id="BAK61208.1"/>
    </source>
</evidence>
<keyword evidence="2" id="KW-1185">Reference proteome</keyword>
<gene>
    <name evidence="1" type="ordered locus">LCGL_1748</name>
</gene>
<dbReference type="STRING" id="420890.LCGL_1748"/>
<dbReference type="KEGG" id="lgv:LCGL_1748"/>